<dbReference type="Proteomes" id="UP000325440">
    <property type="component" value="Unassembled WGS sequence"/>
</dbReference>
<evidence type="ECO:0000313" key="1">
    <source>
        <dbReference type="EMBL" id="VVC30547.1"/>
    </source>
</evidence>
<keyword evidence="2" id="KW-1185">Reference proteome</keyword>
<sequence length="342" mass="39887">MKEIYTGLRAYQARILQPGLWVPAQRRNSMFTPVALVVTCGVIGIYGSRSARIVDRILPKNREFNNKHPEIVDTGADITRASKLITVVEKNDQKRKRLLEDVRSQSVRIANRCDAFVDHIPEGDKDADFNVTVFRNRTVEQVLADNSRYGFHNAYRVCVSKYIEYKNLLKCDDSFGGVKTTSKKVVKEFNNRTRTVWLTLMSHEDILSQEITKMIGELRDVFEKYMTEFKQLVDNRFIILQRQQSIFLQFILEYAVSSAQSDDIHNRSHKVSQITNDISECMESQALQVNHAGCYIIKRASKWLTDLFKNLKNEEIQRNRRKMLEIATFVHYQEESFKKILF</sequence>
<dbReference type="AlphaFoldDB" id="A0A5E4MGH4"/>
<dbReference type="OrthoDB" id="27917at2759"/>
<organism evidence="1 2">
    <name type="scientific">Cinara cedri</name>
    <dbReference type="NCBI Taxonomy" id="506608"/>
    <lineage>
        <taxon>Eukaryota</taxon>
        <taxon>Metazoa</taxon>
        <taxon>Ecdysozoa</taxon>
        <taxon>Arthropoda</taxon>
        <taxon>Hexapoda</taxon>
        <taxon>Insecta</taxon>
        <taxon>Pterygota</taxon>
        <taxon>Neoptera</taxon>
        <taxon>Paraneoptera</taxon>
        <taxon>Hemiptera</taxon>
        <taxon>Sternorrhyncha</taxon>
        <taxon>Aphidomorpha</taxon>
        <taxon>Aphidoidea</taxon>
        <taxon>Aphididae</taxon>
        <taxon>Lachninae</taxon>
        <taxon>Cinara</taxon>
    </lineage>
</organism>
<gene>
    <name evidence="1" type="ORF">CINCED_3A015411</name>
</gene>
<name>A0A5E4MGH4_9HEMI</name>
<reference evidence="1 2" key="1">
    <citation type="submission" date="2019-08" db="EMBL/GenBank/DDBJ databases">
        <authorList>
            <person name="Alioto T."/>
            <person name="Alioto T."/>
            <person name="Gomez Garrido J."/>
        </authorList>
    </citation>
    <scope>NUCLEOTIDE SEQUENCE [LARGE SCALE GENOMIC DNA]</scope>
</reference>
<protein>
    <submittedName>
        <fullName evidence="1">Uncharacterized protein</fullName>
    </submittedName>
</protein>
<accession>A0A5E4MGH4</accession>
<proteinExistence type="predicted"/>
<evidence type="ECO:0000313" key="2">
    <source>
        <dbReference type="Proteomes" id="UP000325440"/>
    </source>
</evidence>
<dbReference type="EMBL" id="CABPRJ010000522">
    <property type="protein sequence ID" value="VVC30547.1"/>
    <property type="molecule type" value="Genomic_DNA"/>
</dbReference>